<proteinExistence type="predicted"/>
<organism evidence="1">
    <name type="scientific">Cryptomonas curvata</name>
    <dbReference type="NCBI Taxonomy" id="233186"/>
    <lineage>
        <taxon>Eukaryota</taxon>
        <taxon>Cryptophyceae</taxon>
        <taxon>Cryptomonadales</taxon>
        <taxon>Cryptomonadaceae</taxon>
        <taxon>Cryptomonas</taxon>
    </lineage>
</organism>
<sequence length="119" mass="12213">MLTPPSCSEHHASLRAVRRARAHHAAARTSRRQTSSCTASLDVRKVGTATGPATAGWTGRGGGVRVTVPVGGPFVSSVRILAGRAGKAGRLSGRGAGATIIVDASERNERLGGVLFPFN</sequence>
<evidence type="ECO:0000313" key="1">
    <source>
        <dbReference type="EMBL" id="CAD8642102.1"/>
    </source>
</evidence>
<protein>
    <submittedName>
        <fullName evidence="1">Uncharacterized protein</fullName>
    </submittedName>
</protein>
<reference evidence="1" key="1">
    <citation type="submission" date="2021-01" db="EMBL/GenBank/DDBJ databases">
        <authorList>
            <person name="Corre E."/>
            <person name="Pelletier E."/>
            <person name="Niang G."/>
            <person name="Scheremetjew M."/>
            <person name="Finn R."/>
            <person name="Kale V."/>
            <person name="Holt S."/>
            <person name="Cochrane G."/>
            <person name="Meng A."/>
            <person name="Brown T."/>
            <person name="Cohen L."/>
        </authorList>
    </citation>
    <scope>NUCLEOTIDE SEQUENCE</scope>
    <source>
        <strain evidence="1">CCAP979/52</strain>
    </source>
</reference>
<name>A0A7S0QPF8_9CRYP</name>
<dbReference type="EMBL" id="HBEZ01035989">
    <property type="protein sequence ID" value="CAD8642102.1"/>
    <property type="molecule type" value="Transcribed_RNA"/>
</dbReference>
<gene>
    <name evidence="1" type="ORF">CCUR1050_LOCUS19786</name>
</gene>
<dbReference type="AlphaFoldDB" id="A0A7S0QPF8"/>
<accession>A0A7S0QPF8</accession>